<dbReference type="InterPro" id="IPR015943">
    <property type="entry name" value="WD40/YVTN_repeat-like_dom_sf"/>
</dbReference>
<dbReference type="Pfam" id="PF16819">
    <property type="entry name" value="DUF5074"/>
    <property type="match status" value="1"/>
</dbReference>
<accession>A0A0X8G4P2</accession>
<protein>
    <recommendedName>
        <fullName evidence="4">Cell surface protein</fullName>
    </recommendedName>
</protein>
<evidence type="ECO:0008006" key="4">
    <source>
        <dbReference type="Google" id="ProtNLM"/>
    </source>
</evidence>
<organism evidence="2 3">
    <name type="scientific">Lutibacter profundi</name>
    <dbReference type="NCBI Taxonomy" id="1622118"/>
    <lineage>
        <taxon>Bacteria</taxon>
        <taxon>Pseudomonadati</taxon>
        <taxon>Bacteroidota</taxon>
        <taxon>Flavobacteriia</taxon>
        <taxon>Flavobacteriales</taxon>
        <taxon>Flavobacteriaceae</taxon>
        <taxon>Lutibacter</taxon>
    </lineage>
</organism>
<sequence>MKNSKIIVMAILFLGIFVTSCDDDDTIIEPKGDYENGILIANEGPFGSGTGTVMFISDDYTITENAIFNKVNNQDIGNILQSIGFEEDNAYLIANVSNKITVVNRYTFEVITTITEGLNNPRYFAEVNGKGYVTNWGDPLNNNDDYIAVLNLSTNIVESTIPVAFGPEEIVVVNNTLYVAHQGGYGQNNIVSVISASSNSIVKTLEVGDVPNSLTVDDNDNIWVLSGGKPSWTGVETKGVLSKINTATNLIDTSFDFQVTEHPNFLSVDDDYLYYNLGGNVYKMSSTASALPTTEEISGLYSYNMVAKDGILYATDAVDYASNGKLYLYDLSTNLLTNTFTTGIIPSGIYFN</sequence>
<reference evidence="3" key="1">
    <citation type="submission" date="2015-12" db="EMBL/GenBank/DDBJ databases">
        <title>Complete genome sequence of Lutibacter profundus strain LP1.</title>
        <authorList>
            <person name="Wissuwa J."/>
            <person name="Le Moine Bauer S."/>
            <person name="Stokke R."/>
            <person name="Dahle H."/>
            <person name="Steen I.H."/>
        </authorList>
    </citation>
    <scope>NUCLEOTIDE SEQUENCE [LARGE SCALE GENOMIC DNA]</scope>
    <source>
        <strain evidence="3">LP1</strain>
    </source>
</reference>
<dbReference type="PATRIC" id="fig|1622118.3.peg.301"/>
<dbReference type="PANTHER" id="PTHR47197">
    <property type="entry name" value="PROTEIN NIRF"/>
    <property type="match status" value="1"/>
</dbReference>
<dbReference type="SUPFAM" id="SSF63825">
    <property type="entry name" value="YWTD domain"/>
    <property type="match status" value="1"/>
</dbReference>
<evidence type="ECO:0000313" key="3">
    <source>
        <dbReference type="Proteomes" id="UP000059672"/>
    </source>
</evidence>
<keyword evidence="1" id="KW-0732">Signal</keyword>
<evidence type="ECO:0000256" key="1">
    <source>
        <dbReference type="SAM" id="SignalP"/>
    </source>
</evidence>
<dbReference type="EMBL" id="CP013355">
    <property type="protein sequence ID" value="AMC10007.1"/>
    <property type="molecule type" value="Genomic_DNA"/>
</dbReference>
<dbReference type="PROSITE" id="PS51257">
    <property type="entry name" value="PROKAR_LIPOPROTEIN"/>
    <property type="match status" value="1"/>
</dbReference>
<name>A0A0X8G4P2_9FLAO</name>
<dbReference type="STRING" id="1622118.Lupro_01475"/>
<dbReference type="PANTHER" id="PTHR47197:SF3">
    <property type="entry name" value="DIHYDRO-HEME D1 DEHYDROGENASE"/>
    <property type="match status" value="1"/>
</dbReference>
<keyword evidence="3" id="KW-1185">Reference proteome</keyword>
<dbReference type="KEGG" id="lut:Lupro_01475"/>
<gene>
    <name evidence="2" type="ORF">Lupro_01475</name>
</gene>
<proteinExistence type="predicted"/>
<dbReference type="Gene3D" id="2.130.10.10">
    <property type="entry name" value="YVTN repeat-like/Quinoprotein amine dehydrogenase"/>
    <property type="match status" value="1"/>
</dbReference>
<reference evidence="2 3" key="2">
    <citation type="journal article" date="2016" name="Int. J. Syst. Evol. Microbiol.">
        <title>Lutibacter profundi sp. nov., isolated from a deep-sea hydrothermal system on the Arctic Mid-Ocean Ridge and emended description of the genus Lutibacter.</title>
        <authorList>
            <person name="Le Moine Bauer S."/>
            <person name="Roalkvam I."/>
            <person name="Steen I.H."/>
            <person name="Dahle H."/>
        </authorList>
    </citation>
    <scope>NUCLEOTIDE SEQUENCE [LARGE SCALE GENOMIC DNA]</scope>
    <source>
        <strain evidence="2 3">LP1</strain>
    </source>
</reference>
<evidence type="ECO:0000313" key="2">
    <source>
        <dbReference type="EMBL" id="AMC10007.1"/>
    </source>
</evidence>
<dbReference type="InterPro" id="IPR051200">
    <property type="entry name" value="Host-pathogen_enzymatic-act"/>
</dbReference>
<dbReference type="Proteomes" id="UP000059672">
    <property type="component" value="Chromosome"/>
</dbReference>
<feature type="signal peptide" evidence="1">
    <location>
        <begin position="1"/>
        <end position="20"/>
    </location>
</feature>
<dbReference type="InterPro" id="IPR031815">
    <property type="entry name" value="DUF5074"/>
</dbReference>
<dbReference type="RefSeq" id="WP_068205725.1">
    <property type="nucleotide sequence ID" value="NZ_CP013355.1"/>
</dbReference>
<dbReference type="OrthoDB" id="9773938at2"/>
<feature type="chain" id="PRO_5007066230" description="Cell surface protein" evidence="1">
    <location>
        <begin position="21"/>
        <end position="352"/>
    </location>
</feature>
<dbReference type="AlphaFoldDB" id="A0A0X8G4P2"/>